<dbReference type="Proteomes" id="UP000654108">
    <property type="component" value="Unassembled WGS sequence"/>
</dbReference>
<dbReference type="RefSeq" id="WP_191773946.1">
    <property type="nucleotide sequence ID" value="NZ_JACYFU010000002.1"/>
</dbReference>
<feature type="region of interest" description="Disordered" evidence="1">
    <location>
        <begin position="198"/>
        <end position="226"/>
    </location>
</feature>
<protein>
    <submittedName>
        <fullName evidence="2">Uncharacterized protein</fullName>
    </submittedName>
</protein>
<gene>
    <name evidence="2" type="ORF">IC608_06965</name>
</gene>
<name>A0A927ISX6_9HYPH</name>
<sequence length="226" mass="25230">MPHSRPRYTLSDCVGDPREWSYTWEIRDDVSFSSSCDFCGQGEQRHTYEVMREAARLWVCQRCVGRYEVTGVLEGEALALREARNHLHGLTARLKQRTCQDVIRTVQALSDNPALEEIAVYFDRNLQLSPERAALLFNALGASGLAIDPKIFEVQTRSAVHQDEFGALAQDDRIAVWAALSSQQKRRLDSLGYAPSKSQLAATRMTAVTSPAKSISGRKSEAPSKD</sequence>
<reference evidence="2" key="1">
    <citation type="submission" date="2020-09" db="EMBL/GenBank/DDBJ databases">
        <title>Genome seq and assembly of Devosia sp.</title>
        <authorList>
            <person name="Chhetri G."/>
        </authorList>
    </citation>
    <scope>NUCLEOTIDE SEQUENCE</scope>
    <source>
        <strain evidence="2">PTR5</strain>
    </source>
</reference>
<proteinExistence type="predicted"/>
<dbReference type="EMBL" id="JACYFU010000002">
    <property type="protein sequence ID" value="MBD8065208.1"/>
    <property type="molecule type" value="Genomic_DNA"/>
</dbReference>
<keyword evidence="3" id="KW-1185">Reference proteome</keyword>
<organism evidence="2 3">
    <name type="scientific">Devosia oryzisoli</name>
    <dbReference type="NCBI Taxonomy" id="2774138"/>
    <lineage>
        <taxon>Bacteria</taxon>
        <taxon>Pseudomonadati</taxon>
        <taxon>Pseudomonadota</taxon>
        <taxon>Alphaproteobacteria</taxon>
        <taxon>Hyphomicrobiales</taxon>
        <taxon>Devosiaceae</taxon>
        <taxon>Devosia</taxon>
    </lineage>
</organism>
<accession>A0A927ISX6</accession>
<evidence type="ECO:0000256" key="1">
    <source>
        <dbReference type="SAM" id="MobiDB-lite"/>
    </source>
</evidence>
<dbReference type="AlphaFoldDB" id="A0A927ISX6"/>
<feature type="compositionally biased region" description="Polar residues" evidence="1">
    <location>
        <begin position="198"/>
        <end position="213"/>
    </location>
</feature>
<evidence type="ECO:0000313" key="2">
    <source>
        <dbReference type="EMBL" id="MBD8065208.1"/>
    </source>
</evidence>
<comment type="caution">
    <text evidence="2">The sequence shown here is derived from an EMBL/GenBank/DDBJ whole genome shotgun (WGS) entry which is preliminary data.</text>
</comment>
<evidence type="ECO:0000313" key="3">
    <source>
        <dbReference type="Proteomes" id="UP000654108"/>
    </source>
</evidence>